<organism evidence="1 2">
    <name type="scientific">Streptomyces composti</name>
    <dbReference type="NCBI Taxonomy" id="2720025"/>
    <lineage>
        <taxon>Bacteria</taxon>
        <taxon>Bacillati</taxon>
        <taxon>Actinomycetota</taxon>
        <taxon>Actinomycetes</taxon>
        <taxon>Kitasatosporales</taxon>
        <taxon>Streptomycetaceae</taxon>
        <taxon>Streptomyces</taxon>
    </lineage>
</organism>
<dbReference type="Proteomes" id="UP000730591">
    <property type="component" value="Unassembled WGS sequence"/>
</dbReference>
<name>A0ABX1ADM3_9ACTN</name>
<dbReference type="EMBL" id="JAATEM010000021">
    <property type="protein sequence ID" value="NJP51943.1"/>
    <property type="molecule type" value="Genomic_DNA"/>
</dbReference>
<reference evidence="1 2" key="1">
    <citation type="submission" date="2020-03" db="EMBL/GenBank/DDBJ databases">
        <title>WGS of actinomycetes isolated from Thailand.</title>
        <authorList>
            <person name="Thawai C."/>
        </authorList>
    </citation>
    <scope>NUCLEOTIDE SEQUENCE [LARGE SCALE GENOMIC DNA]</scope>
    <source>
        <strain evidence="1 2">SBST2-5</strain>
    </source>
</reference>
<comment type="caution">
    <text evidence="1">The sequence shown here is derived from an EMBL/GenBank/DDBJ whole genome shotgun (WGS) entry which is preliminary data.</text>
</comment>
<dbReference type="RefSeq" id="WP_167996788.1">
    <property type="nucleotide sequence ID" value="NZ_JAATEM010000021.1"/>
</dbReference>
<protein>
    <recommendedName>
        <fullName evidence="3">Transposase</fullName>
    </recommendedName>
</protein>
<sequence length="65" mass="6944">MAIGTHLLPAARMVKIVKVAKRVGVQRIVSAIKAIRKGKKHTLANDLQWVGTQLLGLEGVKAACS</sequence>
<evidence type="ECO:0000313" key="2">
    <source>
        <dbReference type="Proteomes" id="UP000730591"/>
    </source>
</evidence>
<evidence type="ECO:0008006" key="3">
    <source>
        <dbReference type="Google" id="ProtNLM"/>
    </source>
</evidence>
<evidence type="ECO:0000313" key="1">
    <source>
        <dbReference type="EMBL" id="NJP51943.1"/>
    </source>
</evidence>
<gene>
    <name evidence="1" type="ORF">HCJ93_18200</name>
</gene>
<proteinExistence type="predicted"/>
<keyword evidence="2" id="KW-1185">Reference proteome</keyword>
<accession>A0ABX1ADM3</accession>